<comment type="caution">
    <text evidence="7">The sequence shown here is derived from an EMBL/GenBank/DDBJ whole genome shotgun (WGS) entry which is preliminary data.</text>
</comment>
<dbReference type="InterPro" id="IPR002994">
    <property type="entry name" value="Surf1/Shy1"/>
</dbReference>
<keyword evidence="6" id="KW-1003">Cell membrane</keyword>
<proteinExistence type="inferred from homology"/>
<sequence length="240" mass="27140">MNNKKYRLPVLATLITFLAVVIMFALGVWQLQRAEQKQLRLDSIAQAKVSSPLGLKEVLHDLENMVDMPLSFNAKADIEHYFLLDNKIHQGRVGYQVLVPLKTNQGVVMTNFGWVSATHSREVLPSVVLYPELVKFSGIVSFPTKNAMVTETAKIDGNWPKVLQAVDLKVIQQHYKQSVLPLVVKLAQSKKSGFVRNWQPVVMPPEKHLAYAVQWFLLGIAALVVFVIAQRKKIIRNECE</sequence>
<dbReference type="PANTHER" id="PTHR23427">
    <property type="entry name" value="SURFEIT LOCUS PROTEIN"/>
    <property type="match status" value="1"/>
</dbReference>
<keyword evidence="8" id="KW-1185">Reference proteome</keyword>
<evidence type="ECO:0000256" key="5">
    <source>
        <dbReference type="ARBA" id="ARBA00023136"/>
    </source>
</evidence>
<comment type="similarity">
    <text evidence="2 6">Belongs to the SURF1 family.</text>
</comment>
<evidence type="ECO:0000256" key="4">
    <source>
        <dbReference type="ARBA" id="ARBA00022989"/>
    </source>
</evidence>
<dbReference type="PROSITE" id="PS50895">
    <property type="entry name" value="SURF1"/>
    <property type="match status" value="1"/>
</dbReference>
<evidence type="ECO:0000256" key="6">
    <source>
        <dbReference type="RuleBase" id="RU363076"/>
    </source>
</evidence>
<dbReference type="PANTHER" id="PTHR23427:SF2">
    <property type="entry name" value="SURFEIT LOCUS PROTEIN 1"/>
    <property type="match status" value="1"/>
</dbReference>
<gene>
    <name evidence="7" type="ORF">L0668_19405</name>
</gene>
<dbReference type="CDD" id="cd06662">
    <property type="entry name" value="SURF1"/>
    <property type="match status" value="1"/>
</dbReference>
<evidence type="ECO:0000256" key="3">
    <source>
        <dbReference type="ARBA" id="ARBA00022692"/>
    </source>
</evidence>
<evidence type="ECO:0000256" key="2">
    <source>
        <dbReference type="ARBA" id="ARBA00007165"/>
    </source>
</evidence>
<dbReference type="EMBL" id="JAKGAS010000017">
    <property type="protein sequence ID" value="MCF2950284.1"/>
    <property type="molecule type" value="Genomic_DNA"/>
</dbReference>
<feature type="transmembrane region" description="Helical" evidence="6">
    <location>
        <begin position="209"/>
        <end position="229"/>
    </location>
</feature>
<keyword evidence="5 6" id="KW-0472">Membrane</keyword>
<name>A0ABS9DC25_9ALTE</name>
<keyword evidence="3 6" id="KW-0812">Transmembrane</keyword>
<dbReference type="RefSeq" id="WP_235314385.1">
    <property type="nucleotide sequence ID" value="NZ_JAKGAS010000017.1"/>
</dbReference>
<dbReference type="Proteomes" id="UP001521137">
    <property type="component" value="Unassembled WGS sequence"/>
</dbReference>
<protein>
    <recommendedName>
        <fullName evidence="6">SURF1-like protein</fullName>
    </recommendedName>
</protein>
<comment type="caution">
    <text evidence="6">Lacks conserved residue(s) required for the propagation of feature annotation.</text>
</comment>
<keyword evidence="4 6" id="KW-1133">Transmembrane helix</keyword>
<evidence type="ECO:0000313" key="8">
    <source>
        <dbReference type="Proteomes" id="UP001521137"/>
    </source>
</evidence>
<dbReference type="InterPro" id="IPR045214">
    <property type="entry name" value="Surf1/Surf4"/>
</dbReference>
<reference evidence="7 8" key="1">
    <citation type="submission" date="2022-01" db="EMBL/GenBank/DDBJ databases">
        <title>Paraglaciecola sp. G1-23.</title>
        <authorList>
            <person name="Jin M.S."/>
            <person name="Han D.M."/>
            <person name="Kim H.M."/>
            <person name="Jeon C.O."/>
        </authorList>
    </citation>
    <scope>NUCLEOTIDE SEQUENCE [LARGE SCALE GENOMIC DNA]</scope>
    <source>
        <strain evidence="7 8">G1-23</strain>
    </source>
</reference>
<evidence type="ECO:0000256" key="1">
    <source>
        <dbReference type="ARBA" id="ARBA00004370"/>
    </source>
</evidence>
<comment type="subcellular location">
    <subcellularLocation>
        <location evidence="6">Cell membrane</location>
        <topology evidence="6">Multi-pass membrane protein</topology>
    </subcellularLocation>
    <subcellularLocation>
        <location evidence="1">Membrane</location>
    </subcellularLocation>
</comment>
<dbReference type="Pfam" id="PF02104">
    <property type="entry name" value="SURF1"/>
    <property type="match status" value="1"/>
</dbReference>
<evidence type="ECO:0000313" key="7">
    <source>
        <dbReference type="EMBL" id="MCF2950284.1"/>
    </source>
</evidence>
<organism evidence="7 8">
    <name type="scientific">Paraglaciecola algarum</name>
    <dbReference type="NCBI Taxonomy" id="3050085"/>
    <lineage>
        <taxon>Bacteria</taxon>
        <taxon>Pseudomonadati</taxon>
        <taxon>Pseudomonadota</taxon>
        <taxon>Gammaproteobacteria</taxon>
        <taxon>Alteromonadales</taxon>
        <taxon>Alteromonadaceae</taxon>
        <taxon>Paraglaciecola</taxon>
    </lineage>
</organism>
<accession>A0ABS9DC25</accession>